<evidence type="ECO:0000256" key="1">
    <source>
        <dbReference type="SAM" id="Coils"/>
    </source>
</evidence>
<feature type="coiled-coil region" evidence="1">
    <location>
        <begin position="1"/>
        <end position="56"/>
    </location>
</feature>
<dbReference type="PANTHER" id="PTHR34283:SF1">
    <property type="entry name" value="PROTEIN RESPONSE TO LOW SULFUR 1"/>
    <property type="match status" value="1"/>
</dbReference>
<comment type="caution">
    <text evidence="2">The sequence shown here is derived from an EMBL/GenBank/DDBJ whole genome shotgun (WGS) entry which is preliminary data.</text>
</comment>
<dbReference type="GO" id="GO:0098869">
    <property type="term" value="P:cellular oxidant detoxification"/>
    <property type="evidence" value="ECO:0007669"/>
    <property type="project" value="InterPro"/>
</dbReference>
<accession>A0AAP0DHY7</accession>
<gene>
    <name evidence="2" type="ORF">SSX86_003596</name>
</gene>
<dbReference type="Pfam" id="PF24980">
    <property type="entry name" value="LSU"/>
    <property type="match status" value="1"/>
</dbReference>
<keyword evidence="3" id="KW-1185">Reference proteome</keyword>
<keyword evidence="1" id="KW-0175">Coiled coil</keyword>
<protein>
    <submittedName>
        <fullName evidence="2">Uncharacterized protein</fullName>
    </submittedName>
</protein>
<organism evidence="2 3">
    <name type="scientific">Deinandra increscens subsp. villosa</name>
    <dbReference type="NCBI Taxonomy" id="3103831"/>
    <lineage>
        <taxon>Eukaryota</taxon>
        <taxon>Viridiplantae</taxon>
        <taxon>Streptophyta</taxon>
        <taxon>Embryophyta</taxon>
        <taxon>Tracheophyta</taxon>
        <taxon>Spermatophyta</taxon>
        <taxon>Magnoliopsida</taxon>
        <taxon>eudicotyledons</taxon>
        <taxon>Gunneridae</taxon>
        <taxon>Pentapetalae</taxon>
        <taxon>asterids</taxon>
        <taxon>campanulids</taxon>
        <taxon>Asterales</taxon>
        <taxon>Asteraceae</taxon>
        <taxon>Asteroideae</taxon>
        <taxon>Heliantheae alliance</taxon>
        <taxon>Madieae</taxon>
        <taxon>Madiinae</taxon>
        <taxon>Deinandra</taxon>
    </lineage>
</organism>
<evidence type="ECO:0000313" key="2">
    <source>
        <dbReference type="EMBL" id="KAK9075274.1"/>
    </source>
</evidence>
<dbReference type="AlphaFoldDB" id="A0AAP0DHY7"/>
<evidence type="ECO:0000313" key="3">
    <source>
        <dbReference type="Proteomes" id="UP001408789"/>
    </source>
</evidence>
<dbReference type="Proteomes" id="UP001408789">
    <property type="component" value="Unassembled WGS sequence"/>
</dbReference>
<dbReference type="InterPro" id="IPR039282">
    <property type="entry name" value="LSU"/>
</dbReference>
<sequence length="89" mass="10446">MEDLKTRSEELERELTKSLQREENMKIELQRLHKRVRVAEDAEEQLCAQLGDLEAETVDHAHEYQTHLVALMKQLETAHKFIESASFDP</sequence>
<dbReference type="PANTHER" id="PTHR34283">
    <property type="entry name" value="PROTEIN RESPONSE TO LOW SULFUR 1"/>
    <property type="match status" value="1"/>
</dbReference>
<name>A0AAP0DHY7_9ASTR</name>
<reference evidence="2 3" key="1">
    <citation type="submission" date="2024-04" db="EMBL/GenBank/DDBJ databases">
        <title>The reference genome of an endangered Asteraceae, Deinandra increscens subsp. villosa, native to the Central Coast of California.</title>
        <authorList>
            <person name="Guilliams M."/>
            <person name="Hasenstab-Lehman K."/>
            <person name="Meyer R."/>
            <person name="Mcevoy S."/>
        </authorList>
    </citation>
    <scope>NUCLEOTIDE SEQUENCE [LARGE SCALE GENOMIC DNA]</scope>
    <source>
        <tissue evidence="2">Leaf</tissue>
    </source>
</reference>
<dbReference type="EMBL" id="JBCNJP010000007">
    <property type="protein sequence ID" value="KAK9075274.1"/>
    <property type="molecule type" value="Genomic_DNA"/>
</dbReference>
<proteinExistence type="predicted"/>